<dbReference type="RefSeq" id="WP_003541194.1">
    <property type="nucleotide sequence ID" value="NC_015565.1"/>
</dbReference>
<protein>
    <recommendedName>
        <fullName evidence="1">PASTA domain-containing protein</fullName>
    </recommendedName>
</protein>
<dbReference type="Gene3D" id="3.30.10.20">
    <property type="match status" value="1"/>
</dbReference>
<sequence length="72" mass="7611">MYIPDVLGYILDDAKSLLENSGYEVDVVMTKPPRSNPGGTKRVVKVKTSSSGKVVLTVVCEETGKGGVLNGL</sequence>
<dbReference type="InterPro" id="IPR005543">
    <property type="entry name" value="PASTA_dom"/>
</dbReference>
<dbReference type="HOGENOM" id="CLU_2715761_0_0_9"/>
<keyword evidence="3" id="KW-1185">Reference proteome</keyword>
<proteinExistence type="predicted"/>
<name>F6B6J1_DESCC</name>
<evidence type="ECO:0000313" key="3">
    <source>
        <dbReference type="Proteomes" id="UP000009226"/>
    </source>
</evidence>
<evidence type="ECO:0000259" key="1">
    <source>
        <dbReference type="Pfam" id="PF03793"/>
    </source>
</evidence>
<dbReference type="Pfam" id="PF03793">
    <property type="entry name" value="PASTA"/>
    <property type="match status" value="1"/>
</dbReference>
<dbReference type="Proteomes" id="UP000009226">
    <property type="component" value="Chromosome"/>
</dbReference>
<evidence type="ECO:0000313" key="2">
    <source>
        <dbReference type="EMBL" id="AEF94365.1"/>
    </source>
</evidence>
<dbReference type="STRING" id="868595.Desca_1510"/>
<dbReference type="AlphaFoldDB" id="F6B6J1"/>
<dbReference type="KEGG" id="dca:Desca_1510"/>
<gene>
    <name evidence="2" type="ordered locus">Desca_1510</name>
</gene>
<reference evidence="2" key="1">
    <citation type="submission" date="2011-05" db="EMBL/GenBank/DDBJ databases">
        <title>Complete sequence of Desulfotomaculum carboxydivorans CO-1-SRB.</title>
        <authorList>
            <consortium name="US DOE Joint Genome Institute"/>
            <person name="Lucas S."/>
            <person name="Han J."/>
            <person name="Lapidus A."/>
            <person name="Cheng J.-F."/>
            <person name="Goodwin L."/>
            <person name="Pitluck S."/>
            <person name="Peters L."/>
            <person name="Mikhailova N."/>
            <person name="Lu M."/>
            <person name="Han C."/>
            <person name="Tapia R."/>
            <person name="Land M."/>
            <person name="Hauser L."/>
            <person name="Kyrpides N."/>
            <person name="Ivanova N."/>
            <person name="Pagani I."/>
            <person name="Stams A."/>
            <person name="Plugge C."/>
            <person name="Muyzer G."/>
            <person name="Kuever J."/>
            <person name="Parshina S."/>
            <person name="Ivanova A."/>
            <person name="Nazina T."/>
            <person name="Woyke T."/>
        </authorList>
    </citation>
    <scope>NUCLEOTIDE SEQUENCE [LARGE SCALE GENOMIC DNA]</scope>
    <source>
        <strain evidence="2">CO-1-SRB</strain>
    </source>
</reference>
<organism evidence="2 3">
    <name type="scientific">Desulfotomaculum nigrificans (strain DSM 14880 / VKM B-2319 / CO-1-SRB)</name>
    <name type="common">Desulfotomaculum carboxydivorans</name>
    <dbReference type="NCBI Taxonomy" id="868595"/>
    <lineage>
        <taxon>Bacteria</taxon>
        <taxon>Bacillati</taxon>
        <taxon>Bacillota</taxon>
        <taxon>Clostridia</taxon>
        <taxon>Eubacteriales</taxon>
        <taxon>Desulfotomaculaceae</taxon>
        <taxon>Desulfotomaculum</taxon>
    </lineage>
</organism>
<dbReference type="EMBL" id="CP002736">
    <property type="protein sequence ID" value="AEF94365.1"/>
    <property type="molecule type" value="Genomic_DNA"/>
</dbReference>
<feature type="domain" description="PASTA" evidence="1">
    <location>
        <begin position="3"/>
        <end position="48"/>
    </location>
</feature>
<accession>F6B6J1</accession>